<accession>A0A9Q1ESQ2</accession>
<gene>
    <name evidence="2" type="ORF">SKAU_G00316690</name>
</gene>
<evidence type="ECO:0000313" key="3">
    <source>
        <dbReference type="Proteomes" id="UP001152622"/>
    </source>
</evidence>
<dbReference type="EMBL" id="JAINUF010000013">
    <property type="protein sequence ID" value="KAJ8344340.1"/>
    <property type="molecule type" value="Genomic_DNA"/>
</dbReference>
<organism evidence="2 3">
    <name type="scientific">Synaphobranchus kaupii</name>
    <name type="common">Kaup's arrowtooth eel</name>
    <dbReference type="NCBI Taxonomy" id="118154"/>
    <lineage>
        <taxon>Eukaryota</taxon>
        <taxon>Metazoa</taxon>
        <taxon>Chordata</taxon>
        <taxon>Craniata</taxon>
        <taxon>Vertebrata</taxon>
        <taxon>Euteleostomi</taxon>
        <taxon>Actinopterygii</taxon>
        <taxon>Neopterygii</taxon>
        <taxon>Teleostei</taxon>
        <taxon>Anguilliformes</taxon>
        <taxon>Synaphobranchidae</taxon>
        <taxon>Synaphobranchus</taxon>
    </lineage>
</organism>
<comment type="caution">
    <text evidence="2">The sequence shown here is derived from an EMBL/GenBank/DDBJ whole genome shotgun (WGS) entry which is preliminary data.</text>
</comment>
<feature type="region of interest" description="Disordered" evidence="1">
    <location>
        <begin position="121"/>
        <end position="149"/>
    </location>
</feature>
<reference evidence="2" key="1">
    <citation type="journal article" date="2023" name="Science">
        <title>Genome structures resolve the early diversification of teleost fishes.</title>
        <authorList>
            <person name="Parey E."/>
            <person name="Louis A."/>
            <person name="Montfort J."/>
            <person name="Bouchez O."/>
            <person name="Roques C."/>
            <person name="Iampietro C."/>
            <person name="Lluch J."/>
            <person name="Castinel A."/>
            <person name="Donnadieu C."/>
            <person name="Desvignes T."/>
            <person name="Floi Bucao C."/>
            <person name="Jouanno E."/>
            <person name="Wen M."/>
            <person name="Mejri S."/>
            <person name="Dirks R."/>
            <person name="Jansen H."/>
            <person name="Henkel C."/>
            <person name="Chen W.J."/>
            <person name="Zahm M."/>
            <person name="Cabau C."/>
            <person name="Klopp C."/>
            <person name="Thompson A.W."/>
            <person name="Robinson-Rechavi M."/>
            <person name="Braasch I."/>
            <person name="Lecointre G."/>
            <person name="Bobe J."/>
            <person name="Postlethwait J.H."/>
            <person name="Berthelot C."/>
            <person name="Roest Crollius H."/>
            <person name="Guiguen Y."/>
        </authorList>
    </citation>
    <scope>NUCLEOTIDE SEQUENCE</scope>
    <source>
        <strain evidence="2">WJC10195</strain>
    </source>
</reference>
<dbReference type="Proteomes" id="UP001152622">
    <property type="component" value="Chromosome 13"/>
</dbReference>
<feature type="region of interest" description="Disordered" evidence="1">
    <location>
        <begin position="1"/>
        <end position="28"/>
    </location>
</feature>
<proteinExistence type="predicted"/>
<name>A0A9Q1ESQ2_SYNKA</name>
<keyword evidence="3" id="KW-1185">Reference proteome</keyword>
<protein>
    <submittedName>
        <fullName evidence="2">Uncharacterized protein</fullName>
    </submittedName>
</protein>
<sequence>MNPVKEAGECRAAERAHRSRLRQQTGFGNRAQLHALNTRGHQRPRVQGTPLLRVCQWDRGHRGLCSDITTHPLPERGSVVLEFSCVAGLVYAVMRLRRRRGNEGGVKVAVRGVVWPSAGKQASVMKGSSVPSTTTTGVQTIPSPTARPR</sequence>
<feature type="compositionally biased region" description="Basic and acidic residues" evidence="1">
    <location>
        <begin position="1"/>
        <end position="16"/>
    </location>
</feature>
<evidence type="ECO:0000256" key="1">
    <source>
        <dbReference type="SAM" id="MobiDB-lite"/>
    </source>
</evidence>
<evidence type="ECO:0000313" key="2">
    <source>
        <dbReference type="EMBL" id="KAJ8344340.1"/>
    </source>
</evidence>
<dbReference type="AlphaFoldDB" id="A0A9Q1ESQ2"/>
<feature type="compositionally biased region" description="Low complexity" evidence="1">
    <location>
        <begin position="127"/>
        <end position="149"/>
    </location>
</feature>